<dbReference type="CDD" id="cd06583">
    <property type="entry name" value="PGRP"/>
    <property type="match status" value="1"/>
</dbReference>
<organism evidence="4 5">
    <name type="scientific">Helicobacter gastrocanis</name>
    <dbReference type="NCBI Taxonomy" id="2849641"/>
    <lineage>
        <taxon>Bacteria</taxon>
        <taxon>Pseudomonadati</taxon>
        <taxon>Campylobacterota</taxon>
        <taxon>Epsilonproteobacteria</taxon>
        <taxon>Campylobacterales</taxon>
        <taxon>Helicobacteraceae</taxon>
        <taxon>Helicobacter</taxon>
    </lineage>
</organism>
<dbReference type="Proteomes" id="UP000826775">
    <property type="component" value="Chromosome"/>
</dbReference>
<dbReference type="InterPro" id="IPR036505">
    <property type="entry name" value="Amidase/PGRP_sf"/>
</dbReference>
<feature type="domain" description="Peptidoglycan recognition protein family" evidence="3">
    <location>
        <begin position="1"/>
        <end position="119"/>
    </location>
</feature>
<feature type="domain" description="N-acetylmuramoyl-L-alanine amidase" evidence="2">
    <location>
        <begin position="2"/>
        <end position="126"/>
    </location>
</feature>
<reference evidence="4 5" key="1">
    <citation type="submission" date="2021-07" db="EMBL/GenBank/DDBJ databases">
        <title>Novel Helicobacter sp. Isolated from a dog.</title>
        <authorList>
            <person name="Rimbara E."/>
            <person name="Suzuki M."/>
        </authorList>
    </citation>
    <scope>NUCLEOTIDE SEQUENCE [LARGE SCALE GENOMIC DNA]</scope>
    <source>
        <strain evidence="5">NHP19-003</strain>
    </source>
</reference>
<protein>
    <submittedName>
        <fullName evidence="4">N-acetylmuramoyl-L-alanine amidase</fullName>
    </submittedName>
</protein>
<dbReference type="Pfam" id="PF01510">
    <property type="entry name" value="Amidase_2"/>
    <property type="match status" value="1"/>
</dbReference>
<dbReference type="RefSeq" id="WP_221279324.1">
    <property type="nucleotide sequence ID" value="NZ_AP024814.1"/>
</dbReference>
<evidence type="ECO:0000259" key="3">
    <source>
        <dbReference type="SMART" id="SM00701"/>
    </source>
</evidence>
<dbReference type="SMART" id="SM00644">
    <property type="entry name" value="Ami_2"/>
    <property type="match status" value="1"/>
</dbReference>
<gene>
    <name evidence="4" type="ORF">NHP190003_13490</name>
</gene>
<evidence type="ECO:0000256" key="1">
    <source>
        <dbReference type="ARBA" id="ARBA00007553"/>
    </source>
</evidence>
<name>A0ABM7SBM5_9HELI</name>
<dbReference type="InterPro" id="IPR006619">
    <property type="entry name" value="PGRP_domain_met/bac"/>
</dbReference>
<sequence>MRNIRQIILHCSATKENQDFCAADIDRWHKERGWVCIGYHYVIKLDGTIEKGRPDEEIGAHCKGHNAESIGVCYIGGCDEAGVAKDTRTEAQKQAMKSLCAQLLEKYPNASLYGHRDFEPKKECPCFSVASWWAQG</sequence>
<dbReference type="InterPro" id="IPR002502">
    <property type="entry name" value="Amidase_domain"/>
</dbReference>
<evidence type="ECO:0000259" key="2">
    <source>
        <dbReference type="SMART" id="SM00644"/>
    </source>
</evidence>
<proteinExistence type="inferred from homology"/>
<dbReference type="SUPFAM" id="SSF55846">
    <property type="entry name" value="N-acetylmuramoyl-L-alanine amidase-like"/>
    <property type="match status" value="1"/>
</dbReference>
<evidence type="ECO:0000313" key="4">
    <source>
        <dbReference type="EMBL" id="BCZ18067.1"/>
    </source>
</evidence>
<comment type="similarity">
    <text evidence="1">Belongs to the N-acetylmuramoyl-L-alanine amidase 2 family.</text>
</comment>
<dbReference type="InterPro" id="IPR015510">
    <property type="entry name" value="PGRP"/>
</dbReference>
<dbReference type="SMART" id="SM00701">
    <property type="entry name" value="PGRP"/>
    <property type="match status" value="1"/>
</dbReference>
<dbReference type="PANTHER" id="PTHR11022:SF41">
    <property type="entry name" value="PEPTIDOGLYCAN-RECOGNITION PROTEIN LC-RELATED"/>
    <property type="match status" value="1"/>
</dbReference>
<dbReference type="Gene3D" id="3.40.80.10">
    <property type="entry name" value="Peptidoglycan recognition protein-like"/>
    <property type="match status" value="1"/>
</dbReference>
<keyword evidence="5" id="KW-1185">Reference proteome</keyword>
<dbReference type="PANTHER" id="PTHR11022">
    <property type="entry name" value="PEPTIDOGLYCAN RECOGNITION PROTEIN"/>
    <property type="match status" value="1"/>
</dbReference>
<dbReference type="EMBL" id="AP024814">
    <property type="protein sequence ID" value="BCZ18067.1"/>
    <property type="molecule type" value="Genomic_DNA"/>
</dbReference>
<evidence type="ECO:0000313" key="5">
    <source>
        <dbReference type="Proteomes" id="UP000826775"/>
    </source>
</evidence>
<accession>A0ABM7SBM5</accession>